<dbReference type="HOGENOM" id="CLU_2672665_0_0_1"/>
<evidence type="ECO:0000313" key="3">
    <source>
        <dbReference type="Proteomes" id="UP000054097"/>
    </source>
</evidence>
<evidence type="ECO:0000256" key="1">
    <source>
        <dbReference type="SAM" id="MobiDB-lite"/>
    </source>
</evidence>
<protein>
    <submittedName>
        <fullName evidence="2">Uncharacterized protein</fullName>
    </submittedName>
</protein>
<feature type="compositionally biased region" description="Gly residues" evidence="1">
    <location>
        <begin position="16"/>
        <end position="26"/>
    </location>
</feature>
<dbReference type="EMBL" id="KN824341">
    <property type="protein sequence ID" value="KIM23194.1"/>
    <property type="molecule type" value="Genomic_DNA"/>
</dbReference>
<evidence type="ECO:0000313" key="2">
    <source>
        <dbReference type="EMBL" id="KIM23194.1"/>
    </source>
</evidence>
<reference evidence="2 3" key="1">
    <citation type="submission" date="2014-04" db="EMBL/GenBank/DDBJ databases">
        <authorList>
            <consortium name="DOE Joint Genome Institute"/>
            <person name="Kuo A."/>
            <person name="Zuccaro A."/>
            <person name="Kohler A."/>
            <person name="Nagy L.G."/>
            <person name="Floudas D."/>
            <person name="Copeland A."/>
            <person name="Barry K.W."/>
            <person name="Cichocki N."/>
            <person name="Veneault-Fourrey C."/>
            <person name="LaButti K."/>
            <person name="Lindquist E.A."/>
            <person name="Lipzen A."/>
            <person name="Lundell T."/>
            <person name="Morin E."/>
            <person name="Murat C."/>
            <person name="Sun H."/>
            <person name="Tunlid A."/>
            <person name="Henrissat B."/>
            <person name="Grigoriev I.V."/>
            <person name="Hibbett D.S."/>
            <person name="Martin F."/>
            <person name="Nordberg H.P."/>
            <person name="Cantor M.N."/>
            <person name="Hua S.X."/>
        </authorList>
    </citation>
    <scope>NUCLEOTIDE SEQUENCE [LARGE SCALE GENOMIC DNA]</scope>
    <source>
        <strain evidence="2 3">MAFF 305830</strain>
    </source>
</reference>
<organism evidence="2 3">
    <name type="scientific">Serendipita vermifera MAFF 305830</name>
    <dbReference type="NCBI Taxonomy" id="933852"/>
    <lineage>
        <taxon>Eukaryota</taxon>
        <taxon>Fungi</taxon>
        <taxon>Dikarya</taxon>
        <taxon>Basidiomycota</taxon>
        <taxon>Agaricomycotina</taxon>
        <taxon>Agaricomycetes</taxon>
        <taxon>Sebacinales</taxon>
        <taxon>Serendipitaceae</taxon>
        <taxon>Serendipita</taxon>
    </lineage>
</organism>
<proteinExistence type="predicted"/>
<dbReference type="Proteomes" id="UP000054097">
    <property type="component" value="Unassembled WGS sequence"/>
</dbReference>
<reference evidence="3" key="2">
    <citation type="submission" date="2015-01" db="EMBL/GenBank/DDBJ databases">
        <title>Evolutionary Origins and Diversification of the Mycorrhizal Mutualists.</title>
        <authorList>
            <consortium name="DOE Joint Genome Institute"/>
            <consortium name="Mycorrhizal Genomics Consortium"/>
            <person name="Kohler A."/>
            <person name="Kuo A."/>
            <person name="Nagy L.G."/>
            <person name="Floudas D."/>
            <person name="Copeland A."/>
            <person name="Barry K.W."/>
            <person name="Cichocki N."/>
            <person name="Veneault-Fourrey C."/>
            <person name="LaButti K."/>
            <person name="Lindquist E.A."/>
            <person name="Lipzen A."/>
            <person name="Lundell T."/>
            <person name="Morin E."/>
            <person name="Murat C."/>
            <person name="Riley R."/>
            <person name="Ohm R."/>
            <person name="Sun H."/>
            <person name="Tunlid A."/>
            <person name="Henrissat B."/>
            <person name="Grigoriev I.V."/>
            <person name="Hibbett D.S."/>
            <person name="Martin F."/>
        </authorList>
    </citation>
    <scope>NUCLEOTIDE SEQUENCE [LARGE SCALE GENOMIC DNA]</scope>
    <source>
        <strain evidence="3">MAFF 305830</strain>
    </source>
</reference>
<name>A0A0C3AT51_SERVB</name>
<sequence>MPKNVIESELTEGSGSPLGNGDGGGSTAVVSLGSDNLVIMARSQIHSLTLPGVEMACDVDSSADGSSWRLLGIVY</sequence>
<feature type="region of interest" description="Disordered" evidence="1">
    <location>
        <begin position="1"/>
        <end position="26"/>
    </location>
</feature>
<gene>
    <name evidence="2" type="ORF">M408DRAFT_321315</name>
</gene>
<keyword evidence="3" id="KW-1185">Reference proteome</keyword>
<dbReference type="AlphaFoldDB" id="A0A0C3AT51"/>
<accession>A0A0C3AT51</accession>